<reference evidence="1" key="1">
    <citation type="submission" date="2022-04" db="EMBL/GenBank/DDBJ databases">
        <title>Chromosome-scale genome assembly of Holotrichia oblita Faldermann.</title>
        <authorList>
            <person name="Rongchong L."/>
        </authorList>
    </citation>
    <scope>NUCLEOTIDE SEQUENCE</scope>
    <source>
        <strain evidence="1">81SQS9</strain>
    </source>
</reference>
<organism evidence="1 2">
    <name type="scientific">Holotrichia oblita</name>
    <name type="common">Chafer beetle</name>
    <dbReference type="NCBI Taxonomy" id="644536"/>
    <lineage>
        <taxon>Eukaryota</taxon>
        <taxon>Metazoa</taxon>
        <taxon>Ecdysozoa</taxon>
        <taxon>Arthropoda</taxon>
        <taxon>Hexapoda</taxon>
        <taxon>Insecta</taxon>
        <taxon>Pterygota</taxon>
        <taxon>Neoptera</taxon>
        <taxon>Endopterygota</taxon>
        <taxon>Coleoptera</taxon>
        <taxon>Polyphaga</taxon>
        <taxon>Scarabaeiformia</taxon>
        <taxon>Scarabaeidae</taxon>
        <taxon>Melolonthinae</taxon>
        <taxon>Holotrichia</taxon>
    </lineage>
</organism>
<dbReference type="Proteomes" id="UP001056778">
    <property type="component" value="Chromosome 5"/>
</dbReference>
<proteinExistence type="predicted"/>
<evidence type="ECO:0000313" key="1">
    <source>
        <dbReference type="EMBL" id="KAI4461179.1"/>
    </source>
</evidence>
<gene>
    <name evidence="1" type="ORF">MML48_5g00014480</name>
</gene>
<sequence length="1583" mass="180088">MAVASWMLGKRSLRPNRYNRHQQVNIEDQVKIDLDRDPCENAFEILSEIVKPSGLSEGKRLNYLNAFVKLILHVNGNLAELGYNVEEILLCLRVSVVHEMSQVRSGGFRAIRHVLTTEEDVWYFNELLFPALITRSFDLLLKNEIERIEAMKLIRKVLFLSPSNFDVTMSRSLVSLANGGIEEKDRLLRATLATLCELCVLNTDIFILSGGVAAITRNLLECQTPKIAESLCGVLLLLLDKPATRQSAAVDLHCIAAPYCDFHYRHGWMDKNRDERELRFNCSRLAMLSLLLSWPGILHFCSPHDNSGFKAIVQVLYLNQLEVRKAVLDLMYELLGLPQPEWTDELSVALSAVDPAEPQASWRLYEGFVVAEGRSVLPHLARTTPSISDMHLSLLLYCFLEAGLLEALAEVVVTSDTFISVRATVLLGELLRLIQILLPPECCNISPALPNLLEYAVTNKPQALRAITALQQLHKLLKRRPASYSLYLDHILQSGNFIKASNKVEYSKKYKVSSSKSKLSQLVLKDGDDQIRETGVLANTDILAWNWNLIKVIVRDEISLKLDMTETNHRNFLKRLVEFYTPSSKLYSHMDLSTSKNAQGYTAVGIDLIYCLLRLADPFCTKLLLDFFKDISANVSAITLSKSPHDCLFNPQHMMNTQCQTYFLFIGRLDSTREGAKLLSDIKMFDQLEHLATTTNHACYVKLIISSLDYKIMSIDDNKEPKSHKILSAVLTCPNESSRLYATQFLLVLLRAGLPHFCNWGIKLLATQLQDKSRTIYLSALSTLHEACEIPACLENLVKLNPDLLHLGEKGIFLLIRFLSVPIGFTLLDKNEFLINEIVRWDKGLNFRYVKMVEGEISDALTLHQRGEDGRYDKRSSSIRSTTRKEIFLPPHIYGQLSKHEEGFQMLLDHGSIDKFLQHIESGHCETEDDILNIKSSLWAVGHLGSSSMGSDLLSTRNALALMVHLAENCDVYSVRATAFYSLGLVASTKNGADSLFKLHWVCTRHDRHDRWPIIEEENWEDENILEHTLNPTISSDSEKSSDRFIVYIEETDSSITTEDDLLFMGDPEFLHDHKKSSTLPNNQSSSLIQHKRSLSESKTYELIGTHEHRSKDKLTTDIPHRHRENSGTESTSGVGSSESVVGKSIRNYQDRIGYQIIRELQSSNELAEYLMGRQYPMWDNEKKMPYKYVDHSKNYLNEYMTSYIRRLNPISTRNKDQCYMGVCLPLELGNLFPKDSSTYKRLISSEESIENVDEKENRTTPSPKPQHSLKHDSRTCFSCSKIRQNLRLSSYVSGSNDREFISSTILIFIIKVSVCNASALIHIISLFLLDKSPEREWVEGTDTDAALKYDIVKQIERLANPLLLKPAKQVLLLHKQRNPHIFHDICLYSEVCKIVSQNSYRLGPRRLIQELFLDVNFESLHTNLHSILSNQRKKRTIKSENTTTVSEQKSHAAEMDASIAQRRIELSQRPKTTVVLLSKNVKRGFNVEGQPSIEVKLTETFNTSTFEARSPPLQMVAEESWMSTENLVSESSCIKQTATSTHKTDIKPTQVPVNRKSLDSIKFTYNENKFPIKSRDDKNVIK</sequence>
<dbReference type="EMBL" id="CM043019">
    <property type="protein sequence ID" value="KAI4461179.1"/>
    <property type="molecule type" value="Genomic_DNA"/>
</dbReference>
<keyword evidence="2" id="KW-1185">Reference proteome</keyword>
<evidence type="ECO:0000313" key="2">
    <source>
        <dbReference type="Proteomes" id="UP001056778"/>
    </source>
</evidence>
<protein>
    <submittedName>
        <fullName evidence="1">Cytosolic regulator pianissimo</fullName>
    </submittedName>
</protein>
<accession>A0ACB9T352</accession>
<name>A0ACB9T352_HOLOL</name>
<comment type="caution">
    <text evidence="1">The sequence shown here is derived from an EMBL/GenBank/DDBJ whole genome shotgun (WGS) entry which is preliminary data.</text>
</comment>